<feature type="region of interest" description="Disordered" evidence="1">
    <location>
        <begin position="89"/>
        <end position="116"/>
    </location>
</feature>
<name>A0AAD1TLQ8_PELCU</name>
<feature type="compositionally biased region" description="Basic and acidic residues" evidence="1">
    <location>
        <begin position="94"/>
        <end position="108"/>
    </location>
</feature>
<proteinExistence type="predicted"/>
<sequence>MDAGCTGSGTTRCLIQDGEHCEHQQLQHSSTRSSDQIRQHNLAPMQTSIYSPGRRSHQQTSTPVVKKALDQRKSMRCLPILSKVAQRQTVMRSTAEEEHKNTEPRELDPEACTILP</sequence>
<dbReference type="Proteomes" id="UP001295444">
    <property type="component" value="Unassembled WGS sequence"/>
</dbReference>
<dbReference type="AlphaFoldDB" id="A0AAD1TLQ8"/>
<evidence type="ECO:0000313" key="3">
    <source>
        <dbReference type="Proteomes" id="UP001295444"/>
    </source>
</evidence>
<accession>A0AAD1TLQ8</accession>
<gene>
    <name evidence="2" type="ORF">PECUL_23A006209</name>
</gene>
<keyword evidence="3" id="KW-1185">Reference proteome</keyword>
<evidence type="ECO:0000256" key="1">
    <source>
        <dbReference type="SAM" id="MobiDB-lite"/>
    </source>
</evidence>
<evidence type="ECO:0000313" key="2">
    <source>
        <dbReference type="EMBL" id="CAH2330185.1"/>
    </source>
</evidence>
<dbReference type="EMBL" id="CAKOES020000333">
    <property type="protein sequence ID" value="CAH2330185.1"/>
    <property type="molecule type" value="Genomic_DNA"/>
</dbReference>
<organism evidence="2 3">
    <name type="scientific">Pelobates cultripes</name>
    <name type="common">Western spadefoot toad</name>
    <dbReference type="NCBI Taxonomy" id="61616"/>
    <lineage>
        <taxon>Eukaryota</taxon>
        <taxon>Metazoa</taxon>
        <taxon>Chordata</taxon>
        <taxon>Craniata</taxon>
        <taxon>Vertebrata</taxon>
        <taxon>Euteleostomi</taxon>
        <taxon>Amphibia</taxon>
        <taxon>Batrachia</taxon>
        <taxon>Anura</taxon>
        <taxon>Pelobatoidea</taxon>
        <taxon>Pelobatidae</taxon>
        <taxon>Pelobates</taxon>
    </lineage>
</organism>
<reference evidence="2" key="1">
    <citation type="submission" date="2022-03" db="EMBL/GenBank/DDBJ databases">
        <authorList>
            <person name="Alioto T."/>
            <person name="Alioto T."/>
            <person name="Gomez Garrido J."/>
        </authorList>
    </citation>
    <scope>NUCLEOTIDE SEQUENCE</scope>
</reference>
<protein>
    <submittedName>
        <fullName evidence="2">Uncharacterized protein</fullName>
    </submittedName>
</protein>
<comment type="caution">
    <text evidence="2">The sequence shown here is derived from an EMBL/GenBank/DDBJ whole genome shotgun (WGS) entry which is preliminary data.</text>
</comment>